<dbReference type="GO" id="GO:0016787">
    <property type="term" value="F:hydrolase activity"/>
    <property type="evidence" value="ECO:0007669"/>
    <property type="project" value="UniProtKB-KW"/>
</dbReference>
<dbReference type="OrthoDB" id="9797743at2"/>
<accession>A0A2W4C830</accession>
<proteinExistence type="inferred from homology"/>
<gene>
    <name evidence="5" type="ORF">CPY51_26725</name>
</gene>
<dbReference type="Pfam" id="PF13419">
    <property type="entry name" value="HAD_2"/>
    <property type="match status" value="1"/>
</dbReference>
<name>A0A2W4C830_9HYPH</name>
<comment type="similarity">
    <text evidence="2">Belongs to the HAD-like hydrolase superfamily. CbbY/CbbZ/Gph/YieH family.</text>
</comment>
<protein>
    <submittedName>
        <fullName evidence="5">HAD family hydrolase</fullName>
    </submittedName>
</protein>
<dbReference type="AlphaFoldDB" id="A0A2W4C830"/>
<dbReference type="GO" id="GO:0046872">
    <property type="term" value="F:metal ion binding"/>
    <property type="evidence" value="ECO:0007669"/>
    <property type="project" value="UniProtKB-KW"/>
</dbReference>
<dbReference type="Gene3D" id="1.10.150.240">
    <property type="entry name" value="Putative phosphatase, domain 2"/>
    <property type="match status" value="1"/>
</dbReference>
<evidence type="ECO:0000256" key="1">
    <source>
        <dbReference type="ARBA" id="ARBA00001946"/>
    </source>
</evidence>
<dbReference type="SFLD" id="SFLDG01129">
    <property type="entry name" value="C1.5:_HAD__Beta-PGM__Phosphata"/>
    <property type="match status" value="1"/>
</dbReference>
<dbReference type="Proteomes" id="UP000248925">
    <property type="component" value="Unassembled WGS sequence"/>
</dbReference>
<evidence type="ECO:0000313" key="6">
    <source>
        <dbReference type="Proteomes" id="UP000248925"/>
    </source>
</evidence>
<dbReference type="Gene3D" id="3.40.50.1000">
    <property type="entry name" value="HAD superfamily/HAD-like"/>
    <property type="match status" value="1"/>
</dbReference>
<evidence type="ECO:0000256" key="4">
    <source>
        <dbReference type="ARBA" id="ARBA00022842"/>
    </source>
</evidence>
<dbReference type="InterPro" id="IPR051600">
    <property type="entry name" value="Beta-PGM-like"/>
</dbReference>
<dbReference type="PANTHER" id="PTHR46193">
    <property type="entry name" value="6-PHOSPHOGLUCONATE PHOSPHATASE"/>
    <property type="match status" value="1"/>
</dbReference>
<dbReference type="SFLD" id="SFLDS00003">
    <property type="entry name" value="Haloacid_Dehalogenase"/>
    <property type="match status" value="1"/>
</dbReference>
<dbReference type="InterPro" id="IPR023198">
    <property type="entry name" value="PGP-like_dom2"/>
</dbReference>
<dbReference type="SFLD" id="SFLDG01135">
    <property type="entry name" value="C1.5.6:_HAD__Beta-PGM__Phospha"/>
    <property type="match status" value="1"/>
</dbReference>
<dbReference type="InterPro" id="IPR041492">
    <property type="entry name" value="HAD_2"/>
</dbReference>
<keyword evidence="5" id="KW-0378">Hydrolase</keyword>
<dbReference type="SUPFAM" id="SSF56784">
    <property type="entry name" value="HAD-like"/>
    <property type="match status" value="1"/>
</dbReference>
<comment type="caution">
    <text evidence="5">The sequence shown here is derived from an EMBL/GenBank/DDBJ whole genome shotgun (WGS) entry which is preliminary data.</text>
</comment>
<keyword evidence="6" id="KW-1185">Reference proteome</keyword>
<dbReference type="CDD" id="cd07526">
    <property type="entry name" value="HAD_BPGM_like"/>
    <property type="match status" value="1"/>
</dbReference>
<reference evidence="5 6" key="1">
    <citation type="journal article" date="2018" name="Sci. Rep.">
        <title>Rhizobium tumorigenes sp. nov., a novel plant tumorigenic bacterium isolated from cane gall tumors on thornless blackberry.</title>
        <authorList>
            <person name="Kuzmanovi N."/>
            <person name="Smalla K."/>
            <person name="Gronow S."/>
            <person name="PuBawska J."/>
        </authorList>
    </citation>
    <scope>NUCLEOTIDE SEQUENCE [LARGE SCALE GENOMIC DNA]</scope>
    <source>
        <strain evidence="5 6">CCBAU 85046</strain>
    </source>
</reference>
<keyword evidence="3" id="KW-0479">Metal-binding</keyword>
<organism evidence="5 6">
    <name type="scientific">Rhizobium tubonense</name>
    <dbReference type="NCBI Taxonomy" id="484088"/>
    <lineage>
        <taxon>Bacteria</taxon>
        <taxon>Pseudomonadati</taxon>
        <taxon>Pseudomonadota</taxon>
        <taxon>Alphaproteobacteria</taxon>
        <taxon>Hyphomicrobiales</taxon>
        <taxon>Rhizobiaceae</taxon>
        <taxon>Rhizobium/Agrobacterium group</taxon>
        <taxon>Rhizobium</taxon>
    </lineage>
</organism>
<sequence length="232" mass="24911">MNINSGFDLIIFDCDGVLVDSEIIAADVESQLLTEAGYPIGAEELAERFAGMTWENILFQVEREASIPLSATLLTRSEKLLDIRLANEVKAIPGVEFALSRIDLPRCVCSNSSSERLDVMLTKVGLKKLFAPHIYSAKDLGPDRVKPKPDIFLHGAAQFDIPPSQVVVVEDSVHGVHAAKAAGMRVIGFTGASHTYPSHADKLTDAGAETVISRMNDLPGVVAALAEWSGVA</sequence>
<dbReference type="InterPro" id="IPR006439">
    <property type="entry name" value="HAD-SF_hydro_IA"/>
</dbReference>
<dbReference type="PANTHER" id="PTHR46193:SF10">
    <property type="entry name" value="6-PHOSPHOGLUCONATE PHOSPHATASE"/>
    <property type="match status" value="1"/>
</dbReference>
<keyword evidence="4" id="KW-0460">Magnesium</keyword>
<dbReference type="NCBIfam" id="TIGR01509">
    <property type="entry name" value="HAD-SF-IA-v3"/>
    <property type="match status" value="1"/>
</dbReference>
<dbReference type="InterPro" id="IPR036412">
    <property type="entry name" value="HAD-like_sf"/>
</dbReference>
<evidence type="ECO:0000256" key="2">
    <source>
        <dbReference type="ARBA" id="ARBA00006171"/>
    </source>
</evidence>
<evidence type="ECO:0000313" key="5">
    <source>
        <dbReference type="EMBL" id="PZM09121.1"/>
    </source>
</evidence>
<comment type="cofactor">
    <cofactor evidence="1">
        <name>Mg(2+)</name>
        <dbReference type="ChEBI" id="CHEBI:18420"/>
    </cofactor>
</comment>
<evidence type="ECO:0000256" key="3">
    <source>
        <dbReference type="ARBA" id="ARBA00022723"/>
    </source>
</evidence>
<dbReference type="RefSeq" id="WP_111163272.1">
    <property type="nucleotide sequence ID" value="NZ_PCDP01000061.1"/>
</dbReference>
<dbReference type="InterPro" id="IPR023214">
    <property type="entry name" value="HAD_sf"/>
</dbReference>
<dbReference type="EMBL" id="PCDP01000061">
    <property type="protein sequence ID" value="PZM09121.1"/>
    <property type="molecule type" value="Genomic_DNA"/>
</dbReference>